<protein>
    <submittedName>
        <fullName evidence="1">Uncharacterized protein</fullName>
    </submittedName>
</protein>
<gene>
    <name evidence="1" type="ORF">ONB1V03_LOCUS22426</name>
</gene>
<dbReference type="AlphaFoldDB" id="A0A7R9MTF6"/>
<dbReference type="Proteomes" id="UP000728032">
    <property type="component" value="Unassembled WGS sequence"/>
</dbReference>
<keyword evidence="2" id="KW-1185">Reference proteome</keyword>
<sequence>MGGLVLETNLQEILHRIDEQTKLE</sequence>
<evidence type="ECO:0000313" key="1">
    <source>
        <dbReference type="EMBL" id="CAD7665869.1"/>
    </source>
</evidence>
<accession>A0A7R9MTF6</accession>
<dbReference type="EMBL" id="CAJPVJ010049970">
    <property type="protein sequence ID" value="CAG2183005.1"/>
    <property type="molecule type" value="Genomic_DNA"/>
</dbReference>
<dbReference type="EMBL" id="OC964795">
    <property type="protein sequence ID" value="CAD7665869.1"/>
    <property type="molecule type" value="Genomic_DNA"/>
</dbReference>
<proteinExistence type="predicted"/>
<name>A0A7R9MTF6_9ACAR</name>
<evidence type="ECO:0000313" key="2">
    <source>
        <dbReference type="Proteomes" id="UP000728032"/>
    </source>
</evidence>
<feature type="non-terminal residue" evidence="1">
    <location>
        <position position="24"/>
    </location>
</feature>
<reference evidence="1" key="1">
    <citation type="submission" date="2020-11" db="EMBL/GenBank/DDBJ databases">
        <authorList>
            <person name="Tran Van P."/>
        </authorList>
    </citation>
    <scope>NUCLEOTIDE SEQUENCE</scope>
</reference>
<organism evidence="1">
    <name type="scientific">Oppiella nova</name>
    <dbReference type="NCBI Taxonomy" id="334625"/>
    <lineage>
        <taxon>Eukaryota</taxon>
        <taxon>Metazoa</taxon>
        <taxon>Ecdysozoa</taxon>
        <taxon>Arthropoda</taxon>
        <taxon>Chelicerata</taxon>
        <taxon>Arachnida</taxon>
        <taxon>Acari</taxon>
        <taxon>Acariformes</taxon>
        <taxon>Sarcoptiformes</taxon>
        <taxon>Oribatida</taxon>
        <taxon>Brachypylina</taxon>
        <taxon>Oppioidea</taxon>
        <taxon>Oppiidae</taxon>
        <taxon>Oppiella</taxon>
    </lineage>
</organism>